<organism evidence="2 3">
    <name type="scientific">Hirsutella rhossiliensis</name>
    <dbReference type="NCBI Taxonomy" id="111463"/>
    <lineage>
        <taxon>Eukaryota</taxon>
        <taxon>Fungi</taxon>
        <taxon>Dikarya</taxon>
        <taxon>Ascomycota</taxon>
        <taxon>Pezizomycotina</taxon>
        <taxon>Sordariomycetes</taxon>
        <taxon>Hypocreomycetidae</taxon>
        <taxon>Hypocreales</taxon>
        <taxon>Ophiocordycipitaceae</taxon>
        <taxon>Hirsutella</taxon>
    </lineage>
</organism>
<dbReference type="Proteomes" id="UP000824596">
    <property type="component" value="Unassembled WGS sequence"/>
</dbReference>
<reference evidence="2" key="1">
    <citation type="submission" date="2021-09" db="EMBL/GenBank/DDBJ databases">
        <title>A high-quality genome of the endoparasitic fungus Hirsutella rhossiliensis with a comparison of Hirsutella genomes reveals transposable elements contributing to genome size variation.</title>
        <authorList>
            <person name="Lin R."/>
            <person name="Jiao Y."/>
            <person name="Sun X."/>
            <person name="Ling J."/>
            <person name="Xie B."/>
            <person name="Cheng X."/>
        </authorList>
    </citation>
    <scope>NUCLEOTIDE SEQUENCE</scope>
    <source>
        <strain evidence="2">HR02</strain>
    </source>
</reference>
<comment type="caution">
    <text evidence="2">The sequence shown here is derived from an EMBL/GenBank/DDBJ whole genome shotgun (WGS) entry which is preliminary data.</text>
</comment>
<dbReference type="OrthoDB" id="5409589at2759"/>
<keyword evidence="3" id="KW-1185">Reference proteome</keyword>
<evidence type="ECO:0000256" key="1">
    <source>
        <dbReference type="SAM" id="MobiDB-lite"/>
    </source>
</evidence>
<accession>A0A9P8N5K1</accession>
<proteinExistence type="predicted"/>
<dbReference type="RefSeq" id="XP_044722565.1">
    <property type="nucleotide sequence ID" value="XM_044861539.1"/>
</dbReference>
<name>A0A9P8N5K1_9HYPO</name>
<evidence type="ECO:0000313" key="2">
    <source>
        <dbReference type="EMBL" id="KAH0965052.1"/>
    </source>
</evidence>
<dbReference type="AlphaFoldDB" id="A0A9P8N5K1"/>
<sequence length="122" mass="13289">MADPPLRLARPKPKRLALIASNHPPARHRIADDLLANLAPSTVVEALASPTGALRACLDAASAPDRDFVMRSALASQRVWEWLAELEDWAWPAEPGPAGFENPKPWRTEGDDDYMGSLPSPT</sequence>
<feature type="region of interest" description="Disordered" evidence="1">
    <location>
        <begin position="93"/>
        <end position="122"/>
    </location>
</feature>
<dbReference type="GeneID" id="68352197"/>
<evidence type="ECO:0000313" key="3">
    <source>
        <dbReference type="Proteomes" id="UP000824596"/>
    </source>
</evidence>
<dbReference type="EMBL" id="JAIZPD010000003">
    <property type="protein sequence ID" value="KAH0965052.1"/>
    <property type="molecule type" value="Genomic_DNA"/>
</dbReference>
<protein>
    <submittedName>
        <fullName evidence="2">Uncharacterized protein</fullName>
    </submittedName>
</protein>
<gene>
    <name evidence="2" type="ORF">HRG_03068</name>
</gene>